<gene>
    <name evidence="2" type="ORF">IM811_016608</name>
</gene>
<dbReference type="Proteomes" id="UP000616885">
    <property type="component" value="Unassembled WGS sequence"/>
</dbReference>
<organism evidence="2 3">
    <name type="scientific">Bionectria ochroleuca</name>
    <name type="common">Gliocladium roseum</name>
    <dbReference type="NCBI Taxonomy" id="29856"/>
    <lineage>
        <taxon>Eukaryota</taxon>
        <taxon>Fungi</taxon>
        <taxon>Dikarya</taxon>
        <taxon>Ascomycota</taxon>
        <taxon>Pezizomycotina</taxon>
        <taxon>Sordariomycetes</taxon>
        <taxon>Hypocreomycetidae</taxon>
        <taxon>Hypocreales</taxon>
        <taxon>Bionectriaceae</taxon>
        <taxon>Clonostachys</taxon>
    </lineage>
</organism>
<evidence type="ECO:0000313" key="3">
    <source>
        <dbReference type="Proteomes" id="UP000616885"/>
    </source>
</evidence>
<feature type="transmembrane region" description="Helical" evidence="1">
    <location>
        <begin position="34"/>
        <end position="60"/>
    </location>
</feature>
<name>A0A8H7KEB5_BIOOC</name>
<protein>
    <submittedName>
        <fullName evidence="2">Uncharacterized protein</fullName>
    </submittedName>
</protein>
<reference evidence="2" key="1">
    <citation type="submission" date="2020-10" db="EMBL/GenBank/DDBJ databases">
        <title>High-Quality Genome Resource of Clonostachys rosea strain S41 by Oxford Nanopore Long-Read Sequencing.</title>
        <authorList>
            <person name="Wang H."/>
        </authorList>
    </citation>
    <scope>NUCLEOTIDE SEQUENCE</scope>
    <source>
        <strain evidence="2">S41</strain>
    </source>
</reference>
<comment type="caution">
    <text evidence="2">The sequence shown here is derived from an EMBL/GenBank/DDBJ whole genome shotgun (WGS) entry which is preliminary data.</text>
</comment>
<keyword evidence="1" id="KW-1133">Transmembrane helix</keyword>
<proteinExistence type="predicted"/>
<keyword evidence="1" id="KW-0812">Transmembrane</keyword>
<dbReference type="EMBL" id="JADCTT010000008">
    <property type="protein sequence ID" value="KAF9748813.1"/>
    <property type="molecule type" value="Genomic_DNA"/>
</dbReference>
<dbReference type="AlphaFoldDB" id="A0A8H7KEB5"/>
<evidence type="ECO:0000313" key="2">
    <source>
        <dbReference type="EMBL" id="KAF9748813.1"/>
    </source>
</evidence>
<accession>A0A8H7KEB5</accession>
<evidence type="ECO:0000256" key="1">
    <source>
        <dbReference type="SAM" id="Phobius"/>
    </source>
</evidence>
<sequence length="114" mass="12609">MYIYCYIETSNISSTNQPPGSDDMIINYVHLEYLYAYAFSGGYSLSLTISLLCLHVLIVLGQRSSILHSSSMVQLTLGEHWRAARYGAPVETSPESRMENVGGGVATARTWGLR</sequence>
<keyword evidence="1" id="KW-0472">Membrane</keyword>